<comment type="similarity">
    <text evidence="2">Belongs to the TMEM19 family.</text>
</comment>
<proteinExistence type="inferred from homology"/>
<reference evidence="7" key="1">
    <citation type="submission" date="2013-07" db="EMBL/GenBank/DDBJ databases">
        <title>The Genome Sequence of Cryptococcus bestiolae CBS10118.</title>
        <authorList>
            <consortium name="The Broad Institute Genome Sequencing Platform"/>
            <person name="Cuomo C."/>
            <person name="Litvintseva A."/>
            <person name="Chen Y."/>
            <person name="Heitman J."/>
            <person name="Sun S."/>
            <person name="Springer D."/>
            <person name="Dromer F."/>
            <person name="Young S.K."/>
            <person name="Zeng Q."/>
            <person name="Gargeya S."/>
            <person name="Fitzgerald M."/>
            <person name="Abouelleil A."/>
            <person name="Alvarado L."/>
            <person name="Berlin A.M."/>
            <person name="Chapman S.B."/>
            <person name="Dewar J."/>
            <person name="Goldberg J."/>
            <person name="Griggs A."/>
            <person name="Gujja S."/>
            <person name="Hansen M."/>
            <person name="Howarth C."/>
            <person name="Imamovic A."/>
            <person name="Larimer J."/>
            <person name="McCowan C."/>
            <person name="Murphy C."/>
            <person name="Pearson M."/>
            <person name="Priest M."/>
            <person name="Roberts A."/>
            <person name="Saif S."/>
            <person name="Shea T."/>
            <person name="Sykes S."/>
            <person name="Wortman J."/>
            <person name="Nusbaum C."/>
            <person name="Birren B."/>
        </authorList>
    </citation>
    <scope>NUCLEOTIDE SEQUENCE [LARGE SCALE GENOMIC DNA]</scope>
    <source>
        <strain evidence="7">CBS 10118</strain>
    </source>
</reference>
<comment type="subcellular location">
    <subcellularLocation>
        <location evidence="1">Membrane</location>
        <topology evidence="1">Multi-pass membrane protein</topology>
    </subcellularLocation>
</comment>
<evidence type="ECO:0000256" key="5">
    <source>
        <dbReference type="ARBA" id="ARBA00023136"/>
    </source>
</evidence>
<dbReference type="AlphaFoldDB" id="A0A1B9G5Q7"/>
<accession>A0A1B9G5Q7</accession>
<keyword evidence="3 6" id="KW-0812">Transmembrane</keyword>
<evidence type="ECO:0008006" key="8">
    <source>
        <dbReference type="Google" id="ProtNLM"/>
    </source>
</evidence>
<dbReference type="STRING" id="1296100.A0A1B9G5Q7"/>
<feature type="transmembrane region" description="Helical" evidence="6">
    <location>
        <begin position="288"/>
        <end position="309"/>
    </location>
</feature>
<dbReference type="InterPro" id="IPR002794">
    <property type="entry name" value="DUF92_TMEM19"/>
</dbReference>
<dbReference type="PANTHER" id="PTHR13353:SF5">
    <property type="entry name" value="TRANSMEMBRANE PROTEIN 19"/>
    <property type="match status" value="1"/>
</dbReference>
<evidence type="ECO:0000256" key="2">
    <source>
        <dbReference type="ARBA" id="ARBA00009012"/>
    </source>
</evidence>
<protein>
    <recommendedName>
        <fullName evidence="8">TIGR00297 family protein</fullName>
    </recommendedName>
</protein>
<organism evidence="7">
    <name type="scientific">Kwoniella bestiolae CBS 10118</name>
    <dbReference type="NCBI Taxonomy" id="1296100"/>
    <lineage>
        <taxon>Eukaryota</taxon>
        <taxon>Fungi</taxon>
        <taxon>Dikarya</taxon>
        <taxon>Basidiomycota</taxon>
        <taxon>Agaricomycotina</taxon>
        <taxon>Tremellomycetes</taxon>
        <taxon>Tremellales</taxon>
        <taxon>Cryptococcaceae</taxon>
        <taxon>Kwoniella</taxon>
    </lineage>
</organism>
<evidence type="ECO:0000313" key="7">
    <source>
        <dbReference type="EMBL" id="OCF26356.1"/>
    </source>
</evidence>
<name>A0A1B9G5Q7_9TREE</name>
<dbReference type="VEuPathDB" id="FungiDB:I302_04039"/>
<feature type="transmembrane region" description="Helical" evidence="6">
    <location>
        <begin position="35"/>
        <end position="61"/>
    </location>
</feature>
<feature type="transmembrane region" description="Helical" evidence="6">
    <location>
        <begin position="190"/>
        <end position="212"/>
    </location>
</feature>
<reference evidence="7" key="2">
    <citation type="submission" date="2014-01" db="EMBL/GenBank/DDBJ databases">
        <title>Evolution of pathogenesis and genome organization in the Tremellales.</title>
        <authorList>
            <person name="Cuomo C."/>
            <person name="Litvintseva A."/>
            <person name="Heitman J."/>
            <person name="Chen Y."/>
            <person name="Sun S."/>
            <person name="Springer D."/>
            <person name="Dromer F."/>
            <person name="Young S."/>
            <person name="Zeng Q."/>
            <person name="Chapman S."/>
            <person name="Gujja S."/>
            <person name="Saif S."/>
            <person name="Birren B."/>
        </authorList>
    </citation>
    <scope>NUCLEOTIDE SEQUENCE</scope>
    <source>
        <strain evidence="7">CBS 10118</strain>
    </source>
</reference>
<sequence>MSSLPPLYPSAAIVATALGLQGYRKRSLSLDGAITAWLVGYGHLANPIKVFGVTMIGMYLIGSRATKVKVDVKAKLEDGPDPLKPSGNRNWIQVLSNSLPGLIAALTYRFGPASQVGILLAFFSLPHILLDESTIILAAHPLARPLLYTSLGLNATILADTLASELGILSTNQPIYLPTLRPVPKGTNGAISPLGTAVSVLGGGVMGLIMALDLLVENPVSRSQLGWVGELIGVGAGLGLAGSLLDSILGAFLQPTYFSTSTNQILTDTSKKSPKDDDVKKIGYGINVLSNSGVNFVCGVVMSGVGWWYGSKL</sequence>
<evidence type="ECO:0000256" key="3">
    <source>
        <dbReference type="ARBA" id="ARBA00022692"/>
    </source>
</evidence>
<dbReference type="OrthoDB" id="30881at2759"/>
<dbReference type="GO" id="GO:0016020">
    <property type="term" value="C:membrane"/>
    <property type="evidence" value="ECO:0007669"/>
    <property type="project" value="UniProtKB-SubCell"/>
</dbReference>
<keyword evidence="4 6" id="KW-1133">Transmembrane helix</keyword>
<dbReference type="Pfam" id="PF01940">
    <property type="entry name" value="DUF92"/>
    <property type="match status" value="1"/>
</dbReference>
<evidence type="ECO:0000256" key="1">
    <source>
        <dbReference type="ARBA" id="ARBA00004141"/>
    </source>
</evidence>
<gene>
    <name evidence="7" type="ORF">I302_04039</name>
</gene>
<feature type="transmembrane region" description="Helical" evidence="6">
    <location>
        <begin position="232"/>
        <end position="253"/>
    </location>
</feature>
<dbReference type="PANTHER" id="PTHR13353">
    <property type="entry name" value="TRANSMEMBRANE PROTEIN 19"/>
    <property type="match status" value="1"/>
</dbReference>
<keyword evidence="5 6" id="KW-0472">Membrane</keyword>
<evidence type="ECO:0000256" key="6">
    <source>
        <dbReference type="SAM" id="Phobius"/>
    </source>
</evidence>
<dbReference type="EMBL" id="KI894020">
    <property type="protein sequence ID" value="OCF26356.1"/>
    <property type="molecule type" value="Genomic_DNA"/>
</dbReference>
<evidence type="ECO:0000256" key="4">
    <source>
        <dbReference type="ARBA" id="ARBA00022989"/>
    </source>
</evidence>